<dbReference type="EMBL" id="MCFD01000010">
    <property type="protein sequence ID" value="ORX68119.1"/>
    <property type="molecule type" value="Genomic_DNA"/>
</dbReference>
<keyword evidence="1" id="KW-0732">Signal</keyword>
<comment type="caution">
    <text evidence="2">The sequence shown here is derived from an EMBL/GenBank/DDBJ whole genome shotgun (WGS) entry which is preliminary data.</text>
</comment>
<evidence type="ECO:0000313" key="2">
    <source>
        <dbReference type="EMBL" id="ORX68119.1"/>
    </source>
</evidence>
<organism evidence="2 3">
    <name type="scientific">Linderina pennispora</name>
    <dbReference type="NCBI Taxonomy" id="61395"/>
    <lineage>
        <taxon>Eukaryota</taxon>
        <taxon>Fungi</taxon>
        <taxon>Fungi incertae sedis</taxon>
        <taxon>Zoopagomycota</taxon>
        <taxon>Kickxellomycotina</taxon>
        <taxon>Kickxellomycetes</taxon>
        <taxon>Kickxellales</taxon>
        <taxon>Kickxellaceae</taxon>
        <taxon>Linderina</taxon>
    </lineage>
</organism>
<name>A0A1Y1W3J5_9FUNG</name>
<gene>
    <name evidence="2" type="ORF">DL89DRAFT_26790</name>
</gene>
<dbReference type="AlphaFoldDB" id="A0A1Y1W3J5"/>
<dbReference type="GeneID" id="63804360"/>
<dbReference type="Proteomes" id="UP000193922">
    <property type="component" value="Unassembled WGS sequence"/>
</dbReference>
<evidence type="ECO:0000313" key="3">
    <source>
        <dbReference type="Proteomes" id="UP000193922"/>
    </source>
</evidence>
<feature type="signal peptide" evidence="1">
    <location>
        <begin position="1"/>
        <end position="32"/>
    </location>
</feature>
<feature type="chain" id="PRO_5013186295" description="Secreted protein" evidence="1">
    <location>
        <begin position="33"/>
        <end position="94"/>
    </location>
</feature>
<dbReference type="RefSeq" id="XP_040741933.1">
    <property type="nucleotide sequence ID" value="XM_040887712.1"/>
</dbReference>
<evidence type="ECO:0000256" key="1">
    <source>
        <dbReference type="SAM" id="SignalP"/>
    </source>
</evidence>
<sequence>MFSTISMLVLGHCNVCWAFVHVLLSLLHACWGREAEFYLQMAGSTPYCPRYRCHRCHRCHCYFCCYCYRHWSSPPVLAPLFPGVLLFYRYPILG</sequence>
<accession>A0A1Y1W3J5</accession>
<protein>
    <recommendedName>
        <fullName evidence="4">Secreted protein</fullName>
    </recommendedName>
</protein>
<proteinExistence type="predicted"/>
<reference evidence="2 3" key="1">
    <citation type="submission" date="2016-07" db="EMBL/GenBank/DDBJ databases">
        <title>Pervasive Adenine N6-methylation of Active Genes in Fungi.</title>
        <authorList>
            <consortium name="DOE Joint Genome Institute"/>
            <person name="Mondo S.J."/>
            <person name="Dannebaum R.O."/>
            <person name="Kuo R.C."/>
            <person name="Labutti K."/>
            <person name="Haridas S."/>
            <person name="Kuo A."/>
            <person name="Salamov A."/>
            <person name="Ahrendt S.R."/>
            <person name="Lipzen A."/>
            <person name="Sullivan W."/>
            <person name="Andreopoulos W.B."/>
            <person name="Clum A."/>
            <person name="Lindquist E."/>
            <person name="Daum C."/>
            <person name="Ramamoorthy G.K."/>
            <person name="Gryganskyi A."/>
            <person name="Culley D."/>
            <person name="Magnuson J.K."/>
            <person name="James T.Y."/>
            <person name="O'Malley M.A."/>
            <person name="Stajich J.E."/>
            <person name="Spatafora J.W."/>
            <person name="Visel A."/>
            <person name="Grigoriev I.V."/>
        </authorList>
    </citation>
    <scope>NUCLEOTIDE SEQUENCE [LARGE SCALE GENOMIC DNA]</scope>
    <source>
        <strain evidence="2 3">ATCC 12442</strain>
    </source>
</reference>
<keyword evidence="3" id="KW-1185">Reference proteome</keyword>
<evidence type="ECO:0008006" key="4">
    <source>
        <dbReference type="Google" id="ProtNLM"/>
    </source>
</evidence>